<keyword evidence="1" id="KW-0472">Membrane</keyword>
<reference evidence="2" key="1">
    <citation type="submission" date="2021-01" db="EMBL/GenBank/DDBJ databases">
        <authorList>
            <person name="Corre E."/>
            <person name="Pelletier E."/>
            <person name="Niang G."/>
            <person name="Scheremetjew M."/>
            <person name="Finn R."/>
            <person name="Kale V."/>
            <person name="Holt S."/>
            <person name="Cochrane G."/>
            <person name="Meng A."/>
            <person name="Brown T."/>
            <person name="Cohen L."/>
        </authorList>
    </citation>
    <scope>NUCLEOTIDE SEQUENCE</scope>
    <source>
        <strain evidence="2">RCC3387</strain>
    </source>
</reference>
<dbReference type="SUPFAM" id="SSF103473">
    <property type="entry name" value="MFS general substrate transporter"/>
    <property type="match status" value="1"/>
</dbReference>
<proteinExistence type="predicted"/>
<gene>
    <name evidence="2" type="ORF">BRAN1462_LOCUS43189</name>
</gene>
<feature type="transmembrane region" description="Helical" evidence="1">
    <location>
        <begin position="42"/>
        <end position="65"/>
    </location>
</feature>
<evidence type="ECO:0000313" key="2">
    <source>
        <dbReference type="EMBL" id="CAD9616853.1"/>
    </source>
</evidence>
<dbReference type="AlphaFoldDB" id="A0A7S2PTY2"/>
<name>A0A7S2PTY2_9DINO</name>
<dbReference type="EMBL" id="HBGW01067793">
    <property type="protein sequence ID" value="CAD9616853.1"/>
    <property type="molecule type" value="Transcribed_RNA"/>
</dbReference>
<dbReference type="InterPro" id="IPR036259">
    <property type="entry name" value="MFS_trans_sf"/>
</dbReference>
<keyword evidence="1" id="KW-1133">Transmembrane helix</keyword>
<keyword evidence="1" id="KW-0812">Transmembrane</keyword>
<feature type="transmembrane region" description="Helical" evidence="1">
    <location>
        <begin position="77"/>
        <end position="98"/>
    </location>
</feature>
<protein>
    <submittedName>
        <fullName evidence="2">Uncharacterized protein</fullName>
    </submittedName>
</protein>
<organism evidence="2">
    <name type="scientific">Zooxanthella nutricula</name>
    <dbReference type="NCBI Taxonomy" id="1333877"/>
    <lineage>
        <taxon>Eukaryota</taxon>
        <taxon>Sar</taxon>
        <taxon>Alveolata</taxon>
        <taxon>Dinophyceae</taxon>
        <taxon>Peridiniales</taxon>
        <taxon>Peridiniales incertae sedis</taxon>
        <taxon>Zooxanthella</taxon>
    </lineage>
</organism>
<accession>A0A7S2PTY2</accession>
<feature type="transmembrane region" description="Helical" evidence="1">
    <location>
        <begin position="6"/>
        <end position="30"/>
    </location>
</feature>
<dbReference type="PROSITE" id="PS51257">
    <property type="entry name" value="PROKAR_LIPOPROTEIN"/>
    <property type="match status" value="1"/>
</dbReference>
<sequence>MARPDIVGVYVGFTLCLFGFALLWATFMACVNELLGSSSYPIFFGFFNFVYSVLQLGLNTCVWVPAFQASGEYSHAFMVYACVCFASALVALMLGWTVRGFYSAMPE</sequence>
<evidence type="ECO:0000256" key="1">
    <source>
        <dbReference type="SAM" id="Phobius"/>
    </source>
</evidence>